<protein>
    <recommendedName>
        <fullName evidence="6">THAP-type domain-containing protein</fullName>
    </recommendedName>
</protein>
<keyword evidence="4 5" id="KW-0238">DNA-binding</keyword>
<evidence type="ECO:0000256" key="4">
    <source>
        <dbReference type="ARBA" id="ARBA00023125"/>
    </source>
</evidence>
<sequence length="69" mass="8057">MPACCVPGCKNRASAEVRLFRFPTGEVNAKRRKMWLEFTGKNDLSDNSKICEFHFSEEQFETQRKDGRK</sequence>
<keyword evidence="2 5" id="KW-0863">Zinc-finger</keyword>
<proteinExistence type="predicted"/>
<name>A0ABD1ETE7_HYPHA</name>
<dbReference type="GO" id="GO:0008270">
    <property type="term" value="F:zinc ion binding"/>
    <property type="evidence" value="ECO:0007669"/>
    <property type="project" value="UniProtKB-KW"/>
</dbReference>
<feature type="domain" description="THAP-type" evidence="6">
    <location>
        <begin position="1"/>
        <end position="69"/>
    </location>
</feature>
<reference evidence="7 8" key="1">
    <citation type="submission" date="2024-05" db="EMBL/GenBank/DDBJ databases">
        <title>Genetic variation in Jamaican populations of the coffee berry borer (Hypothenemus hampei).</title>
        <authorList>
            <person name="Errbii M."/>
            <person name="Myrie A."/>
        </authorList>
    </citation>
    <scope>NUCLEOTIDE SEQUENCE [LARGE SCALE GENOMIC DNA]</scope>
    <source>
        <strain evidence="7">JA-Hopewell-2020-01-JO</strain>
        <tissue evidence="7">Whole body</tissue>
    </source>
</reference>
<dbReference type="SUPFAM" id="SSF57716">
    <property type="entry name" value="Glucocorticoid receptor-like (DNA-binding domain)"/>
    <property type="match status" value="1"/>
</dbReference>
<dbReference type="Proteomes" id="UP001566132">
    <property type="component" value="Unassembled WGS sequence"/>
</dbReference>
<organism evidence="7 8">
    <name type="scientific">Hypothenemus hampei</name>
    <name type="common">Coffee berry borer</name>
    <dbReference type="NCBI Taxonomy" id="57062"/>
    <lineage>
        <taxon>Eukaryota</taxon>
        <taxon>Metazoa</taxon>
        <taxon>Ecdysozoa</taxon>
        <taxon>Arthropoda</taxon>
        <taxon>Hexapoda</taxon>
        <taxon>Insecta</taxon>
        <taxon>Pterygota</taxon>
        <taxon>Neoptera</taxon>
        <taxon>Endopterygota</taxon>
        <taxon>Coleoptera</taxon>
        <taxon>Polyphaga</taxon>
        <taxon>Cucujiformia</taxon>
        <taxon>Curculionidae</taxon>
        <taxon>Scolytinae</taxon>
        <taxon>Hypothenemus</taxon>
    </lineage>
</organism>
<evidence type="ECO:0000256" key="3">
    <source>
        <dbReference type="ARBA" id="ARBA00022833"/>
    </source>
</evidence>
<dbReference type="InterPro" id="IPR006612">
    <property type="entry name" value="THAP_Znf"/>
</dbReference>
<dbReference type="PROSITE" id="PS50950">
    <property type="entry name" value="ZF_THAP"/>
    <property type="match status" value="1"/>
</dbReference>
<evidence type="ECO:0000313" key="8">
    <source>
        <dbReference type="Proteomes" id="UP001566132"/>
    </source>
</evidence>
<dbReference type="SMART" id="SM00980">
    <property type="entry name" value="THAP"/>
    <property type="match status" value="1"/>
</dbReference>
<evidence type="ECO:0000256" key="1">
    <source>
        <dbReference type="ARBA" id="ARBA00022723"/>
    </source>
</evidence>
<keyword evidence="1" id="KW-0479">Metal-binding</keyword>
<dbReference type="PANTHER" id="PTHR46600">
    <property type="entry name" value="THAP DOMAIN-CONTAINING"/>
    <property type="match status" value="1"/>
</dbReference>
<dbReference type="EMBL" id="JBDJPC010000006">
    <property type="protein sequence ID" value="KAL1498382.1"/>
    <property type="molecule type" value="Genomic_DNA"/>
</dbReference>
<dbReference type="Gene3D" id="6.20.210.20">
    <property type="entry name" value="THAP domain"/>
    <property type="match status" value="1"/>
</dbReference>
<evidence type="ECO:0000256" key="5">
    <source>
        <dbReference type="PROSITE-ProRule" id="PRU00309"/>
    </source>
</evidence>
<evidence type="ECO:0000313" key="7">
    <source>
        <dbReference type="EMBL" id="KAL1498382.1"/>
    </source>
</evidence>
<keyword evidence="3" id="KW-0862">Zinc</keyword>
<dbReference type="InterPro" id="IPR038441">
    <property type="entry name" value="THAP_Znf_sf"/>
</dbReference>
<evidence type="ECO:0000256" key="2">
    <source>
        <dbReference type="ARBA" id="ARBA00022771"/>
    </source>
</evidence>
<dbReference type="AlphaFoldDB" id="A0ABD1ETE7"/>
<dbReference type="GO" id="GO:0003677">
    <property type="term" value="F:DNA binding"/>
    <property type="evidence" value="ECO:0007669"/>
    <property type="project" value="UniProtKB-UniRule"/>
</dbReference>
<keyword evidence="8" id="KW-1185">Reference proteome</keyword>
<accession>A0ABD1ETE7</accession>
<dbReference type="Pfam" id="PF05485">
    <property type="entry name" value="THAP"/>
    <property type="match status" value="1"/>
</dbReference>
<dbReference type="InterPro" id="IPR026516">
    <property type="entry name" value="THAP1/10"/>
</dbReference>
<evidence type="ECO:0000259" key="6">
    <source>
        <dbReference type="PROSITE" id="PS50950"/>
    </source>
</evidence>
<gene>
    <name evidence="7" type="ORF">ABEB36_009189</name>
</gene>
<dbReference type="PANTHER" id="PTHR46600:SF11">
    <property type="entry name" value="THAP DOMAIN-CONTAINING PROTEIN 10"/>
    <property type="match status" value="1"/>
</dbReference>
<comment type="caution">
    <text evidence="7">The sequence shown here is derived from an EMBL/GenBank/DDBJ whole genome shotgun (WGS) entry which is preliminary data.</text>
</comment>